<dbReference type="InterPro" id="IPR050171">
    <property type="entry name" value="MFS_Transporters"/>
</dbReference>
<evidence type="ECO:0000256" key="9">
    <source>
        <dbReference type="SAM" id="Phobius"/>
    </source>
</evidence>
<feature type="transmembrane region" description="Helical" evidence="9">
    <location>
        <begin position="344"/>
        <end position="361"/>
    </location>
</feature>
<dbReference type="PROSITE" id="PS01023">
    <property type="entry name" value="PTR2_2"/>
    <property type="match status" value="1"/>
</dbReference>
<feature type="transmembrane region" description="Helical" evidence="9">
    <location>
        <begin position="105"/>
        <end position="123"/>
    </location>
</feature>
<feature type="transmembrane region" description="Helical" evidence="9">
    <location>
        <begin position="483"/>
        <end position="502"/>
    </location>
</feature>
<feature type="transmembrane region" description="Helical" evidence="9">
    <location>
        <begin position="6"/>
        <end position="25"/>
    </location>
</feature>
<dbReference type="GO" id="GO:0006857">
    <property type="term" value="P:oligopeptide transport"/>
    <property type="evidence" value="ECO:0007669"/>
    <property type="project" value="InterPro"/>
</dbReference>
<protein>
    <submittedName>
        <fullName evidence="11">MFS transporter</fullName>
    </submittedName>
</protein>
<comment type="caution">
    <text evidence="11">The sequence shown here is derived from an EMBL/GenBank/DDBJ whole genome shotgun (WGS) entry which is preliminary data.</text>
</comment>
<dbReference type="PANTHER" id="PTHR23517">
    <property type="entry name" value="RESISTANCE PROTEIN MDTM, PUTATIVE-RELATED-RELATED"/>
    <property type="match status" value="1"/>
</dbReference>
<keyword evidence="7 9" id="KW-0472">Membrane</keyword>
<feature type="transmembrane region" description="Helical" evidence="9">
    <location>
        <begin position="290"/>
        <end position="309"/>
    </location>
</feature>
<comment type="similarity">
    <text evidence="8">Belongs to the major facilitator superfamily. Proton-dependent oligopeptide transporter (POT/PTR) (TC 2.A.17) family.</text>
</comment>
<accession>A0A7K1XZU2</accession>
<proteinExistence type="inferred from homology"/>
<evidence type="ECO:0000256" key="5">
    <source>
        <dbReference type="ARBA" id="ARBA00022856"/>
    </source>
</evidence>
<dbReference type="RefSeq" id="WP_160907341.1">
    <property type="nucleotide sequence ID" value="NZ_WVHS01000003.1"/>
</dbReference>
<dbReference type="InterPro" id="IPR000109">
    <property type="entry name" value="POT_fam"/>
</dbReference>
<dbReference type="EMBL" id="WVHS01000003">
    <property type="protein sequence ID" value="MXV16337.1"/>
    <property type="molecule type" value="Genomic_DNA"/>
</dbReference>
<feature type="transmembrane region" description="Helical" evidence="9">
    <location>
        <begin position="260"/>
        <end position="278"/>
    </location>
</feature>
<organism evidence="11 12">
    <name type="scientific">Hufsiella ginkgonis</name>
    <dbReference type="NCBI Taxonomy" id="2695274"/>
    <lineage>
        <taxon>Bacteria</taxon>
        <taxon>Pseudomonadati</taxon>
        <taxon>Bacteroidota</taxon>
        <taxon>Sphingobacteriia</taxon>
        <taxon>Sphingobacteriales</taxon>
        <taxon>Sphingobacteriaceae</taxon>
        <taxon>Hufsiella</taxon>
    </lineage>
</organism>
<feature type="transmembrane region" description="Helical" evidence="9">
    <location>
        <begin position="400"/>
        <end position="425"/>
    </location>
</feature>
<dbReference type="PROSITE" id="PS50850">
    <property type="entry name" value="MFS"/>
    <property type="match status" value="1"/>
</dbReference>
<dbReference type="Proteomes" id="UP000451233">
    <property type="component" value="Unassembled WGS sequence"/>
</dbReference>
<sequence length="513" mass="56342">MDVAKWTLILGWAFVALWIPVVIITNRKTHPKALFLLFFTEMWERFSYYGMRALLTLYMVNVLFLGDKMADTRALGIYGSYTAMAYLFPVLGGMIADKFFGYKKSVVIGGVLMMLGHFCLAIKGSESLFFLSLSLIIAGNGYFKPNLASYLGTFYEKNDPRKDGAFTIYYMGVNIGAFLSTLTCGYVGQRIDWHYGFGLAGIGMAIGVLIFILSFKVFGDTGNPPAPEKKILGINPNFFIAGATLLMIPFSMFLLSMSSVMSTVLVATAALIIGYLLYEAFTSEDKVQGQRLAVIVVLFFFHAVFWMLFEQVGGSLTLFTERNVDRVVNGSEIPASLFQSFNPFYIMVFAPVFSWIWLKLNKAKSEPSTPMKFVLGLFQVGLGFLMIVIGGKFFASPGGLIPIAFVALLYLFNTTGELSLSPVGLSMITKLSPGKIVAFVMGAWYLSIALGNKMAGVIGALTSEGGTASLTTQQMLTQSVSTYLVWGVGVVWAAALILLLFVPKLNKWMNGIH</sequence>
<gene>
    <name evidence="11" type="ORF">GS398_13570</name>
</gene>
<feature type="transmembrane region" description="Helical" evidence="9">
    <location>
        <begin position="168"/>
        <end position="188"/>
    </location>
</feature>
<evidence type="ECO:0000259" key="10">
    <source>
        <dbReference type="PROSITE" id="PS50850"/>
    </source>
</evidence>
<keyword evidence="6 9" id="KW-1133">Transmembrane helix</keyword>
<dbReference type="SUPFAM" id="SSF103473">
    <property type="entry name" value="MFS general substrate transporter"/>
    <property type="match status" value="1"/>
</dbReference>
<evidence type="ECO:0000313" key="12">
    <source>
        <dbReference type="Proteomes" id="UP000451233"/>
    </source>
</evidence>
<dbReference type="InterPro" id="IPR018456">
    <property type="entry name" value="PTR2_symporter_CS"/>
</dbReference>
<dbReference type="GO" id="GO:1904680">
    <property type="term" value="F:peptide transmembrane transporter activity"/>
    <property type="evidence" value="ECO:0007669"/>
    <property type="project" value="InterPro"/>
</dbReference>
<dbReference type="AlphaFoldDB" id="A0A7K1XZU2"/>
<evidence type="ECO:0000256" key="7">
    <source>
        <dbReference type="ARBA" id="ARBA00023136"/>
    </source>
</evidence>
<keyword evidence="5" id="KW-0653">Protein transport</keyword>
<dbReference type="Pfam" id="PF00854">
    <property type="entry name" value="PTR2"/>
    <property type="match status" value="1"/>
</dbReference>
<keyword evidence="12" id="KW-1185">Reference proteome</keyword>
<evidence type="ECO:0000313" key="11">
    <source>
        <dbReference type="EMBL" id="MXV16337.1"/>
    </source>
</evidence>
<name>A0A7K1XZU2_9SPHI</name>
<keyword evidence="5" id="KW-0571">Peptide transport</keyword>
<dbReference type="PANTHER" id="PTHR23517:SF15">
    <property type="entry name" value="PROTON-DEPENDENT OLIGOPEPTIDE FAMILY TRANSPORT PROTEIN"/>
    <property type="match status" value="1"/>
</dbReference>
<feature type="transmembrane region" description="Helical" evidence="9">
    <location>
        <begin position="129"/>
        <end position="147"/>
    </location>
</feature>
<feature type="transmembrane region" description="Helical" evidence="9">
    <location>
        <begin position="373"/>
        <end position="394"/>
    </location>
</feature>
<evidence type="ECO:0000256" key="4">
    <source>
        <dbReference type="ARBA" id="ARBA00022692"/>
    </source>
</evidence>
<feature type="transmembrane region" description="Helical" evidence="9">
    <location>
        <begin position="437"/>
        <end position="463"/>
    </location>
</feature>
<evidence type="ECO:0000256" key="1">
    <source>
        <dbReference type="ARBA" id="ARBA00004651"/>
    </source>
</evidence>
<dbReference type="NCBIfam" id="TIGR00924">
    <property type="entry name" value="yjdL_sub1_fam"/>
    <property type="match status" value="1"/>
</dbReference>
<feature type="transmembrane region" description="Helical" evidence="9">
    <location>
        <begin position="46"/>
        <end position="65"/>
    </location>
</feature>
<dbReference type="InterPro" id="IPR036259">
    <property type="entry name" value="MFS_trans_sf"/>
</dbReference>
<feature type="transmembrane region" description="Helical" evidence="9">
    <location>
        <begin position="194"/>
        <end position="215"/>
    </location>
</feature>
<reference evidence="11 12" key="1">
    <citation type="submission" date="2019-11" db="EMBL/GenBank/DDBJ databases">
        <title>Pedobacter sp. HMF7056 Genome sequencing and assembly.</title>
        <authorList>
            <person name="Kang H."/>
            <person name="Kim H."/>
            <person name="Joh K."/>
        </authorList>
    </citation>
    <scope>NUCLEOTIDE SEQUENCE [LARGE SCALE GENOMIC DNA]</scope>
    <source>
        <strain evidence="11 12">HMF7056</strain>
    </source>
</reference>
<feature type="domain" description="Major facilitator superfamily (MFS) profile" evidence="10">
    <location>
        <begin position="33"/>
        <end position="507"/>
    </location>
</feature>
<dbReference type="GO" id="GO:0005886">
    <property type="term" value="C:plasma membrane"/>
    <property type="evidence" value="ECO:0007669"/>
    <property type="project" value="UniProtKB-SubCell"/>
</dbReference>
<feature type="transmembrane region" description="Helical" evidence="9">
    <location>
        <begin position="77"/>
        <end position="96"/>
    </location>
</feature>
<evidence type="ECO:0000256" key="3">
    <source>
        <dbReference type="ARBA" id="ARBA00022475"/>
    </source>
</evidence>
<keyword evidence="3" id="KW-1003">Cell membrane</keyword>
<dbReference type="InterPro" id="IPR020846">
    <property type="entry name" value="MFS_dom"/>
</dbReference>
<evidence type="ECO:0000256" key="6">
    <source>
        <dbReference type="ARBA" id="ARBA00022989"/>
    </source>
</evidence>
<dbReference type="CDD" id="cd17346">
    <property type="entry name" value="MFS_DtpA_like"/>
    <property type="match status" value="1"/>
</dbReference>
<comment type="subcellular location">
    <subcellularLocation>
        <location evidence="1">Cell membrane</location>
        <topology evidence="1">Multi-pass membrane protein</topology>
    </subcellularLocation>
    <subcellularLocation>
        <location evidence="8">Membrane</location>
        <topology evidence="8">Multi-pass membrane protein</topology>
    </subcellularLocation>
</comment>
<dbReference type="Gene3D" id="1.20.1250.20">
    <property type="entry name" value="MFS general substrate transporter like domains"/>
    <property type="match status" value="1"/>
</dbReference>
<keyword evidence="4 8" id="KW-0812">Transmembrane</keyword>
<dbReference type="InterPro" id="IPR005279">
    <property type="entry name" value="Dipep/tripep_permease"/>
</dbReference>
<evidence type="ECO:0000256" key="2">
    <source>
        <dbReference type="ARBA" id="ARBA00022448"/>
    </source>
</evidence>
<keyword evidence="2 8" id="KW-0813">Transport</keyword>
<evidence type="ECO:0000256" key="8">
    <source>
        <dbReference type="RuleBase" id="RU003755"/>
    </source>
</evidence>